<name>X1DQC8_9ZZZZ</name>
<proteinExistence type="predicted"/>
<evidence type="ECO:0000313" key="1">
    <source>
        <dbReference type="EMBL" id="GAH22392.1"/>
    </source>
</evidence>
<reference evidence="1" key="1">
    <citation type="journal article" date="2014" name="Front. Microbiol.">
        <title>High frequency of phylogenetically diverse reductive dehalogenase-homologous genes in deep subseafloor sedimentary metagenomes.</title>
        <authorList>
            <person name="Kawai M."/>
            <person name="Futagami T."/>
            <person name="Toyoda A."/>
            <person name="Takaki Y."/>
            <person name="Nishi S."/>
            <person name="Hori S."/>
            <person name="Arai W."/>
            <person name="Tsubouchi T."/>
            <person name="Morono Y."/>
            <person name="Uchiyama I."/>
            <person name="Ito T."/>
            <person name="Fujiyama A."/>
            <person name="Inagaki F."/>
            <person name="Takami H."/>
        </authorList>
    </citation>
    <scope>NUCLEOTIDE SEQUENCE</scope>
    <source>
        <strain evidence="1">Expedition CK06-06</strain>
    </source>
</reference>
<gene>
    <name evidence="1" type="ORF">S01H4_66311</name>
</gene>
<dbReference type="AlphaFoldDB" id="X1DQC8"/>
<dbReference type="EMBL" id="BART01041005">
    <property type="protein sequence ID" value="GAH22392.1"/>
    <property type="molecule type" value="Genomic_DNA"/>
</dbReference>
<sequence>LITHIETDISGPEPDKACKIIKPESIPFISYPYEWCFSQLKDAALTTFKIQKIALVLLSYMLYQVLDLRCRSLYE</sequence>
<accession>X1DQC8</accession>
<feature type="non-terminal residue" evidence="1">
    <location>
        <position position="1"/>
    </location>
</feature>
<comment type="caution">
    <text evidence="1">The sequence shown here is derived from an EMBL/GenBank/DDBJ whole genome shotgun (WGS) entry which is preliminary data.</text>
</comment>
<organism evidence="1">
    <name type="scientific">marine sediment metagenome</name>
    <dbReference type="NCBI Taxonomy" id="412755"/>
    <lineage>
        <taxon>unclassified sequences</taxon>
        <taxon>metagenomes</taxon>
        <taxon>ecological metagenomes</taxon>
    </lineage>
</organism>
<protein>
    <submittedName>
        <fullName evidence="1">Uncharacterized protein</fullName>
    </submittedName>
</protein>